<dbReference type="Proteomes" id="UP001562159">
    <property type="component" value="Unassembled WGS sequence"/>
</dbReference>
<keyword evidence="2" id="KW-1185">Reference proteome</keyword>
<evidence type="ECO:0008006" key="3">
    <source>
        <dbReference type="Google" id="ProtNLM"/>
    </source>
</evidence>
<protein>
    <recommendedName>
        <fullName evidence="3">Energy transducer TonB</fullName>
    </recommendedName>
</protein>
<organism evidence="1 2">
    <name type="scientific">Rhodanobacter humi</name>
    <dbReference type="NCBI Taxonomy" id="1888173"/>
    <lineage>
        <taxon>Bacteria</taxon>
        <taxon>Pseudomonadati</taxon>
        <taxon>Pseudomonadota</taxon>
        <taxon>Gammaproteobacteria</taxon>
        <taxon>Lysobacterales</taxon>
        <taxon>Rhodanobacteraceae</taxon>
        <taxon>Rhodanobacter</taxon>
    </lineage>
</organism>
<name>A0ABV4AQ29_9GAMM</name>
<sequence>MTPVRRRLRWTHIATLAAVLLIHLGFLAFLLAPSPGWRWPAQETSTEAPDALFVRMLPVRTEPVAPPQPASPRPVPQAHRPPPVALPALPTAQAAAPISPVMPRAADSLVATAPPDFVTGGGRFTGPDYGQQNVRVPGSGAPIRGMPTFRMADPRMQGLAGVVRIIGRITGAVDPHCLQLERQQAMSVQERIDRHVDAADARMVAIAARYGCPDPLKPGAAMYNFYRPRQVVGAH</sequence>
<accession>A0ABV4AQ29</accession>
<evidence type="ECO:0000313" key="1">
    <source>
        <dbReference type="EMBL" id="MEY2182470.1"/>
    </source>
</evidence>
<proteinExistence type="predicted"/>
<dbReference type="EMBL" id="JBGBPY010000001">
    <property type="protein sequence ID" value="MEY2182470.1"/>
    <property type="molecule type" value="Genomic_DNA"/>
</dbReference>
<reference evidence="1 2" key="1">
    <citation type="submission" date="2024-07" db="EMBL/GenBank/DDBJ databases">
        <title>Molecular mechanisms and environmental adaptations of flagellar loss and biofilm growth of Rhodanobacter under environmental stress.</title>
        <authorList>
            <person name="Chen M."/>
        </authorList>
    </citation>
    <scope>NUCLEOTIDE SEQUENCE [LARGE SCALE GENOMIC DNA]</scope>
    <source>
        <strain evidence="1 2">RS22</strain>
    </source>
</reference>
<comment type="caution">
    <text evidence="1">The sequence shown here is derived from an EMBL/GenBank/DDBJ whole genome shotgun (WGS) entry which is preliminary data.</text>
</comment>
<gene>
    <name evidence="1" type="ORF">AB7878_08570</name>
</gene>
<evidence type="ECO:0000313" key="2">
    <source>
        <dbReference type="Proteomes" id="UP001562159"/>
    </source>
</evidence>